<accession>R0L3X0</accession>
<dbReference type="AlphaFoldDB" id="R0L3X0"/>
<dbReference type="Proteomes" id="UP000296049">
    <property type="component" value="Unassembled WGS sequence"/>
</dbReference>
<sequence>ENNTLCNKSNSKDSPFLYLKSAADYSETLRHLGSTSKSTSACELFHRSYAAHGSGSLQVFVTMGMVYEEA</sequence>
<evidence type="ECO:0000313" key="1">
    <source>
        <dbReference type="EMBL" id="EOA94927.1"/>
    </source>
</evidence>
<keyword evidence="2" id="KW-1185">Reference proteome</keyword>
<gene>
    <name evidence="1" type="ORF">Anapl_12574</name>
</gene>
<name>R0L3X0_ANAPL</name>
<protein>
    <submittedName>
        <fullName evidence="1">Uncharacterized protein</fullName>
    </submittedName>
</protein>
<evidence type="ECO:0000313" key="2">
    <source>
        <dbReference type="Proteomes" id="UP000296049"/>
    </source>
</evidence>
<organism evidence="1 2">
    <name type="scientific">Anas platyrhynchos</name>
    <name type="common">Mallard</name>
    <name type="synonym">Anas boschas</name>
    <dbReference type="NCBI Taxonomy" id="8839"/>
    <lineage>
        <taxon>Eukaryota</taxon>
        <taxon>Metazoa</taxon>
        <taxon>Chordata</taxon>
        <taxon>Craniata</taxon>
        <taxon>Vertebrata</taxon>
        <taxon>Euteleostomi</taxon>
        <taxon>Archelosauria</taxon>
        <taxon>Archosauria</taxon>
        <taxon>Dinosauria</taxon>
        <taxon>Saurischia</taxon>
        <taxon>Theropoda</taxon>
        <taxon>Coelurosauria</taxon>
        <taxon>Aves</taxon>
        <taxon>Neognathae</taxon>
        <taxon>Galloanserae</taxon>
        <taxon>Anseriformes</taxon>
        <taxon>Anatidae</taxon>
        <taxon>Anatinae</taxon>
        <taxon>Anas</taxon>
    </lineage>
</organism>
<feature type="non-terminal residue" evidence="1">
    <location>
        <position position="1"/>
    </location>
</feature>
<feature type="non-terminal residue" evidence="1">
    <location>
        <position position="70"/>
    </location>
</feature>
<dbReference type="EMBL" id="KB744504">
    <property type="protein sequence ID" value="EOA94927.1"/>
    <property type="molecule type" value="Genomic_DNA"/>
</dbReference>
<proteinExistence type="predicted"/>
<reference evidence="2" key="1">
    <citation type="journal article" date="2013" name="Nat. Genet.">
        <title>The duck genome and transcriptome provide insight into an avian influenza virus reservoir species.</title>
        <authorList>
            <person name="Huang Y."/>
            <person name="Li Y."/>
            <person name="Burt D.W."/>
            <person name="Chen H."/>
            <person name="Zhang Y."/>
            <person name="Qian W."/>
            <person name="Kim H."/>
            <person name="Gan S."/>
            <person name="Zhao Y."/>
            <person name="Li J."/>
            <person name="Yi K."/>
            <person name="Feng H."/>
            <person name="Zhu P."/>
            <person name="Li B."/>
            <person name="Liu Q."/>
            <person name="Fairley S."/>
            <person name="Magor K.E."/>
            <person name="Du Z."/>
            <person name="Hu X."/>
            <person name="Goodman L."/>
            <person name="Tafer H."/>
            <person name="Vignal A."/>
            <person name="Lee T."/>
            <person name="Kim K.W."/>
            <person name="Sheng Z."/>
            <person name="An Y."/>
            <person name="Searle S."/>
            <person name="Herrero J."/>
            <person name="Groenen M.A."/>
            <person name="Crooijmans R.P."/>
            <person name="Faraut T."/>
            <person name="Cai Q."/>
            <person name="Webster R.G."/>
            <person name="Aldridge J.R."/>
            <person name="Warren W.C."/>
            <person name="Bartschat S."/>
            <person name="Kehr S."/>
            <person name="Marz M."/>
            <person name="Stadler P.F."/>
            <person name="Smith J."/>
            <person name="Kraus R.H."/>
            <person name="Zhao Y."/>
            <person name="Ren L."/>
            <person name="Fei J."/>
            <person name="Morisson M."/>
            <person name="Kaiser P."/>
            <person name="Griffin D.K."/>
            <person name="Rao M."/>
            <person name="Pitel F."/>
            <person name="Wang J."/>
            <person name="Li N."/>
        </authorList>
    </citation>
    <scope>NUCLEOTIDE SEQUENCE [LARGE SCALE GENOMIC DNA]</scope>
</reference>